<evidence type="ECO:0000256" key="4">
    <source>
        <dbReference type="ARBA" id="ARBA00022485"/>
    </source>
</evidence>
<dbReference type="InterPro" id="IPR017900">
    <property type="entry name" value="4Fe4S_Fe_S_CS"/>
</dbReference>
<evidence type="ECO:0000256" key="5">
    <source>
        <dbReference type="ARBA" id="ARBA00022723"/>
    </source>
</evidence>
<dbReference type="PROSITE" id="PS00198">
    <property type="entry name" value="4FE4S_FER_1"/>
    <property type="match status" value="1"/>
</dbReference>
<comment type="function">
    <text evidence="2">Ferredoxins are iron-sulfur proteins that transfer electrons in a wide variety of metabolic reactions.</text>
</comment>
<dbReference type="Pfam" id="PF14697">
    <property type="entry name" value="Fer4_21"/>
    <property type="match status" value="1"/>
</dbReference>
<proteinExistence type="predicted"/>
<dbReference type="GO" id="GO:0046872">
    <property type="term" value="F:metal ion binding"/>
    <property type="evidence" value="ECO:0007669"/>
    <property type="project" value="UniProtKB-KW"/>
</dbReference>
<dbReference type="Gene3D" id="3.30.70.20">
    <property type="match status" value="1"/>
</dbReference>
<evidence type="ECO:0000256" key="1">
    <source>
        <dbReference type="ARBA" id="ARBA00001966"/>
    </source>
</evidence>
<feature type="domain" description="4Fe-4S ferredoxin-type" evidence="8">
    <location>
        <begin position="1"/>
        <end position="30"/>
    </location>
</feature>
<dbReference type="InterPro" id="IPR017896">
    <property type="entry name" value="4Fe4S_Fe-S-bd"/>
</dbReference>
<protein>
    <recommendedName>
        <fullName evidence="3">Ferredoxin</fullName>
    </recommendedName>
</protein>
<keyword evidence="7" id="KW-0411">Iron-sulfur</keyword>
<evidence type="ECO:0000256" key="2">
    <source>
        <dbReference type="ARBA" id="ARBA00003532"/>
    </source>
</evidence>
<name>A0A9D1MMG9_9FIRM</name>
<comment type="cofactor">
    <cofactor evidence="1">
        <name>[4Fe-4S] cluster</name>
        <dbReference type="ChEBI" id="CHEBI:49883"/>
    </cofactor>
</comment>
<evidence type="ECO:0000256" key="3">
    <source>
        <dbReference type="ARBA" id="ARBA00013529"/>
    </source>
</evidence>
<keyword evidence="5" id="KW-0479">Metal-binding</keyword>
<evidence type="ECO:0000313" key="9">
    <source>
        <dbReference type="EMBL" id="HIU62787.1"/>
    </source>
</evidence>
<reference evidence="9" key="2">
    <citation type="journal article" date="2021" name="PeerJ">
        <title>Extensive microbial diversity within the chicken gut microbiome revealed by metagenomics and culture.</title>
        <authorList>
            <person name="Gilroy R."/>
            <person name="Ravi A."/>
            <person name="Getino M."/>
            <person name="Pursley I."/>
            <person name="Horton D.L."/>
            <person name="Alikhan N.F."/>
            <person name="Baker D."/>
            <person name="Gharbi K."/>
            <person name="Hall N."/>
            <person name="Watson M."/>
            <person name="Adriaenssens E.M."/>
            <person name="Foster-Nyarko E."/>
            <person name="Jarju S."/>
            <person name="Secka A."/>
            <person name="Antonio M."/>
            <person name="Oren A."/>
            <person name="Chaudhuri R.R."/>
            <person name="La Ragione R."/>
            <person name="Hildebrand F."/>
            <person name="Pallen M.J."/>
        </authorList>
    </citation>
    <scope>NUCLEOTIDE SEQUENCE</scope>
    <source>
        <strain evidence="9">9366</strain>
    </source>
</reference>
<dbReference type="EMBL" id="DVNJ01000017">
    <property type="protein sequence ID" value="HIU62787.1"/>
    <property type="molecule type" value="Genomic_DNA"/>
</dbReference>
<organism evidence="9 10">
    <name type="scientific">Candidatus Caccalectryoclostridium excrementigallinarum</name>
    <dbReference type="NCBI Taxonomy" id="2840710"/>
    <lineage>
        <taxon>Bacteria</taxon>
        <taxon>Bacillati</taxon>
        <taxon>Bacillota</taxon>
        <taxon>Clostridia</taxon>
        <taxon>Christensenellales</taxon>
        <taxon>Christensenellaceae</taxon>
        <taxon>Christensenellaceae incertae sedis</taxon>
        <taxon>Candidatus Caccalectryoclostridium</taxon>
    </lineage>
</organism>
<comment type="caution">
    <text evidence="9">The sequence shown here is derived from an EMBL/GenBank/DDBJ whole genome shotgun (WGS) entry which is preliminary data.</text>
</comment>
<dbReference type="SUPFAM" id="SSF54862">
    <property type="entry name" value="4Fe-4S ferredoxins"/>
    <property type="match status" value="1"/>
</dbReference>
<evidence type="ECO:0000256" key="6">
    <source>
        <dbReference type="ARBA" id="ARBA00023004"/>
    </source>
</evidence>
<dbReference type="PROSITE" id="PS51379">
    <property type="entry name" value="4FE4S_FER_2"/>
    <property type="match status" value="2"/>
</dbReference>
<gene>
    <name evidence="9" type="ORF">IAB07_03345</name>
</gene>
<keyword evidence="4" id="KW-0004">4Fe-4S</keyword>
<sequence length="57" mass="5714">MAFVIDKEKCIGCGACAGTCPVEAIGEDADKFAIDPEKCLSCGACAAGCPAEAISEE</sequence>
<feature type="domain" description="4Fe-4S ferredoxin-type" evidence="8">
    <location>
        <begin position="31"/>
        <end position="57"/>
    </location>
</feature>
<reference evidence="9" key="1">
    <citation type="submission" date="2020-10" db="EMBL/GenBank/DDBJ databases">
        <authorList>
            <person name="Gilroy R."/>
        </authorList>
    </citation>
    <scope>NUCLEOTIDE SEQUENCE</scope>
    <source>
        <strain evidence="9">9366</strain>
    </source>
</reference>
<dbReference type="GO" id="GO:0051539">
    <property type="term" value="F:4 iron, 4 sulfur cluster binding"/>
    <property type="evidence" value="ECO:0007669"/>
    <property type="project" value="UniProtKB-KW"/>
</dbReference>
<evidence type="ECO:0000313" key="10">
    <source>
        <dbReference type="Proteomes" id="UP000824145"/>
    </source>
</evidence>
<keyword evidence="6" id="KW-0408">Iron</keyword>
<dbReference type="PANTHER" id="PTHR24960:SF79">
    <property type="entry name" value="PHOTOSYSTEM I IRON-SULFUR CENTER"/>
    <property type="match status" value="1"/>
</dbReference>
<evidence type="ECO:0000259" key="8">
    <source>
        <dbReference type="PROSITE" id="PS51379"/>
    </source>
</evidence>
<evidence type="ECO:0000256" key="7">
    <source>
        <dbReference type="ARBA" id="ARBA00023014"/>
    </source>
</evidence>
<dbReference type="PANTHER" id="PTHR24960">
    <property type="entry name" value="PHOTOSYSTEM I IRON-SULFUR CENTER-RELATED"/>
    <property type="match status" value="1"/>
</dbReference>
<dbReference type="AlphaFoldDB" id="A0A9D1MMG9"/>
<dbReference type="InterPro" id="IPR050157">
    <property type="entry name" value="PSI_iron-sulfur_center"/>
</dbReference>
<dbReference type="Proteomes" id="UP000824145">
    <property type="component" value="Unassembled WGS sequence"/>
</dbReference>
<accession>A0A9D1MMG9</accession>